<dbReference type="Pfam" id="PF01323">
    <property type="entry name" value="DSBA"/>
    <property type="match status" value="1"/>
</dbReference>
<feature type="domain" description="DSBA-like thioredoxin" evidence="1">
    <location>
        <begin position="6"/>
        <end position="211"/>
    </location>
</feature>
<gene>
    <name evidence="2" type="ORF">BDV26DRAFT_284670</name>
</gene>
<organism evidence="2 3">
    <name type="scientific">Aspergillus bertholletiae</name>
    <dbReference type="NCBI Taxonomy" id="1226010"/>
    <lineage>
        <taxon>Eukaryota</taxon>
        <taxon>Fungi</taxon>
        <taxon>Dikarya</taxon>
        <taxon>Ascomycota</taxon>
        <taxon>Pezizomycotina</taxon>
        <taxon>Eurotiomycetes</taxon>
        <taxon>Eurotiomycetidae</taxon>
        <taxon>Eurotiales</taxon>
        <taxon>Aspergillaceae</taxon>
        <taxon>Aspergillus</taxon>
        <taxon>Aspergillus subgen. Circumdati</taxon>
    </lineage>
</organism>
<dbReference type="PANTHER" id="PTHR13887">
    <property type="entry name" value="GLUTATHIONE S-TRANSFERASE KAPPA"/>
    <property type="match status" value="1"/>
</dbReference>
<evidence type="ECO:0000259" key="1">
    <source>
        <dbReference type="Pfam" id="PF01323"/>
    </source>
</evidence>
<dbReference type="InterPro" id="IPR036249">
    <property type="entry name" value="Thioredoxin-like_sf"/>
</dbReference>
<dbReference type="Proteomes" id="UP000326198">
    <property type="component" value="Unassembled WGS sequence"/>
</dbReference>
<dbReference type="CDD" id="cd03024">
    <property type="entry name" value="DsbA_FrnE"/>
    <property type="match status" value="1"/>
</dbReference>
<keyword evidence="3" id="KW-1185">Reference proteome</keyword>
<evidence type="ECO:0000313" key="3">
    <source>
        <dbReference type="Proteomes" id="UP000326198"/>
    </source>
</evidence>
<dbReference type="SUPFAM" id="SSF52833">
    <property type="entry name" value="Thioredoxin-like"/>
    <property type="match status" value="1"/>
</dbReference>
<dbReference type="Gene3D" id="3.40.30.10">
    <property type="entry name" value="Glutaredoxin"/>
    <property type="match status" value="1"/>
</dbReference>
<dbReference type="InterPro" id="IPR001853">
    <property type="entry name" value="DSBA-like_thioredoxin_dom"/>
</dbReference>
<reference evidence="2 3" key="1">
    <citation type="submission" date="2019-04" db="EMBL/GenBank/DDBJ databases">
        <title>Friends and foes A comparative genomics studyof 23 Aspergillus species from section Flavi.</title>
        <authorList>
            <consortium name="DOE Joint Genome Institute"/>
            <person name="Kjaerbolling I."/>
            <person name="Vesth T."/>
            <person name="Frisvad J.C."/>
            <person name="Nybo J.L."/>
            <person name="Theobald S."/>
            <person name="Kildgaard S."/>
            <person name="Isbrandt T."/>
            <person name="Kuo A."/>
            <person name="Sato A."/>
            <person name="Lyhne E.K."/>
            <person name="Kogle M.E."/>
            <person name="Wiebenga A."/>
            <person name="Kun R.S."/>
            <person name="Lubbers R.J."/>
            <person name="Makela M.R."/>
            <person name="Barry K."/>
            <person name="Chovatia M."/>
            <person name="Clum A."/>
            <person name="Daum C."/>
            <person name="Haridas S."/>
            <person name="He G."/>
            <person name="LaButti K."/>
            <person name="Lipzen A."/>
            <person name="Mondo S."/>
            <person name="Riley R."/>
            <person name="Salamov A."/>
            <person name="Simmons B.A."/>
            <person name="Magnuson J.K."/>
            <person name="Henrissat B."/>
            <person name="Mortensen U.H."/>
            <person name="Larsen T.O."/>
            <person name="Devries R.P."/>
            <person name="Grigoriev I.V."/>
            <person name="Machida M."/>
            <person name="Baker S.E."/>
            <person name="Andersen M.R."/>
        </authorList>
    </citation>
    <scope>NUCLEOTIDE SEQUENCE [LARGE SCALE GENOMIC DNA]</scope>
    <source>
        <strain evidence="2 3">IBT 29228</strain>
    </source>
</reference>
<evidence type="ECO:0000313" key="2">
    <source>
        <dbReference type="EMBL" id="KAE8373961.1"/>
    </source>
</evidence>
<dbReference type="OrthoDB" id="1930760at2759"/>
<proteinExistence type="predicted"/>
<dbReference type="PANTHER" id="PTHR13887:SF41">
    <property type="entry name" value="THIOREDOXIN SUPERFAMILY PROTEIN"/>
    <property type="match status" value="1"/>
</dbReference>
<dbReference type="EMBL" id="ML736298">
    <property type="protein sequence ID" value="KAE8373961.1"/>
    <property type="molecule type" value="Genomic_DNA"/>
</dbReference>
<dbReference type="AlphaFoldDB" id="A0A5N7AVU0"/>
<name>A0A5N7AVU0_9EURO</name>
<dbReference type="GO" id="GO:0016491">
    <property type="term" value="F:oxidoreductase activity"/>
    <property type="evidence" value="ECO:0007669"/>
    <property type="project" value="InterPro"/>
</dbReference>
<accession>A0A5N7AVU0</accession>
<sequence>MTVIEIEVVFDFVCAWCYIGKRKLDRAIALYQKVYPGGRSDVFSIKWRPYYLNYNPHPYSVPKSELIESRLGSMTPEQRASLFSRMNQIGRSVGISFRGGGMIGDTRDAHRLVHLCGTQSPRAQNALVEKILEAYHELEKDISSKEELVELAVDAGLDADQVRDWLDSELAADIVDDEACKNKEEEGSTGVPRYVIQHEHRLSGAEDPSEFIEIFAKVKEDESQL</sequence>
<protein>
    <submittedName>
        <fullName evidence="2">Thioredoxin-like protein</fullName>
    </submittedName>
</protein>